<dbReference type="Gene3D" id="2.60.120.10">
    <property type="entry name" value="Jelly Rolls"/>
    <property type="match status" value="1"/>
</dbReference>
<comment type="cofactor">
    <cofactor evidence="2">
        <name>Fe cation</name>
        <dbReference type="ChEBI" id="CHEBI:24875"/>
    </cofactor>
    <text evidence="2">Binds 1 Fe cation per subunit.</text>
</comment>
<dbReference type="InterPro" id="IPR008778">
    <property type="entry name" value="Pirin_C_dom"/>
</dbReference>
<accession>A0A7X7LUY3</accession>
<feature type="binding site" evidence="2">
    <location>
        <position position="103"/>
    </location>
    <ligand>
        <name>Fe cation</name>
        <dbReference type="ChEBI" id="CHEBI:24875"/>
    </ligand>
</feature>
<dbReference type="OrthoDB" id="321327at2"/>
<evidence type="ECO:0000313" key="6">
    <source>
        <dbReference type="EMBL" id="NLF53867.1"/>
    </source>
</evidence>
<comment type="similarity">
    <text evidence="1 3">Belongs to the pirin family.</text>
</comment>
<reference evidence="6 7" key="1">
    <citation type="journal article" date="2020" name="Biotechnol. Biofuels">
        <title>New insights from the biogas microbiome by comprehensive genome-resolved metagenomics of nearly 1600 species originating from multiple anaerobic digesters.</title>
        <authorList>
            <person name="Campanaro S."/>
            <person name="Treu L."/>
            <person name="Rodriguez-R L.M."/>
            <person name="Kovalovszki A."/>
            <person name="Ziels R.M."/>
            <person name="Maus I."/>
            <person name="Zhu X."/>
            <person name="Kougias P.G."/>
            <person name="Basile A."/>
            <person name="Luo G."/>
            <person name="Schluter A."/>
            <person name="Konstantinidis K.T."/>
            <person name="Angelidaki I."/>
        </authorList>
    </citation>
    <scope>NUCLEOTIDE SEQUENCE [LARGE SCALE GENOMIC DNA]</scope>
    <source>
        <strain evidence="6">AS06rmzACSIP_256</strain>
    </source>
</reference>
<dbReference type="Pfam" id="PF02678">
    <property type="entry name" value="Pirin"/>
    <property type="match status" value="1"/>
</dbReference>
<feature type="binding site" evidence="2">
    <location>
        <position position="59"/>
    </location>
    <ligand>
        <name>Fe cation</name>
        <dbReference type="ChEBI" id="CHEBI:24875"/>
    </ligand>
</feature>
<dbReference type="AlphaFoldDB" id="A0A7X7LUY3"/>
<evidence type="ECO:0000256" key="3">
    <source>
        <dbReference type="RuleBase" id="RU003457"/>
    </source>
</evidence>
<dbReference type="Proteomes" id="UP000536534">
    <property type="component" value="Unassembled WGS sequence"/>
</dbReference>
<dbReference type="InterPro" id="IPR012093">
    <property type="entry name" value="Pirin"/>
</dbReference>
<protein>
    <submittedName>
        <fullName evidence="6">Pirin family protein</fullName>
    </submittedName>
</protein>
<feature type="domain" description="Pirin N-terminal" evidence="4">
    <location>
        <begin position="20"/>
        <end position="119"/>
    </location>
</feature>
<feature type="binding site" evidence="2">
    <location>
        <position position="57"/>
    </location>
    <ligand>
        <name>Fe cation</name>
        <dbReference type="ChEBI" id="CHEBI:24875"/>
    </ligand>
</feature>
<dbReference type="PIRSF" id="PIRSF006232">
    <property type="entry name" value="Pirin"/>
    <property type="match status" value="1"/>
</dbReference>
<evidence type="ECO:0000313" key="7">
    <source>
        <dbReference type="Proteomes" id="UP000536534"/>
    </source>
</evidence>
<dbReference type="GO" id="GO:0046872">
    <property type="term" value="F:metal ion binding"/>
    <property type="evidence" value="ECO:0007669"/>
    <property type="project" value="UniProtKB-KW"/>
</dbReference>
<organism evidence="6 7">
    <name type="scientific">Thauera phenolivorans</name>
    <dbReference type="NCBI Taxonomy" id="1792543"/>
    <lineage>
        <taxon>Bacteria</taxon>
        <taxon>Pseudomonadati</taxon>
        <taxon>Pseudomonadota</taxon>
        <taxon>Betaproteobacteria</taxon>
        <taxon>Rhodocyclales</taxon>
        <taxon>Zoogloeaceae</taxon>
        <taxon>Thauera</taxon>
    </lineage>
</organism>
<evidence type="ECO:0000259" key="4">
    <source>
        <dbReference type="Pfam" id="PF02678"/>
    </source>
</evidence>
<evidence type="ECO:0000259" key="5">
    <source>
        <dbReference type="Pfam" id="PF05726"/>
    </source>
</evidence>
<name>A0A7X7LUY3_9RHOO</name>
<keyword evidence="2" id="KW-0408">Iron</keyword>
<evidence type="ECO:0000256" key="2">
    <source>
        <dbReference type="PIRSR" id="PIRSR006232-1"/>
    </source>
</evidence>
<gene>
    <name evidence="6" type="ORF">GX576_05625</name>
</gene>
<dbReference type="Pfam" id="PF05726">
    <property type="entry name" value="Pirin_C"/>
    <property type="match status" value="1"/>
</dbReference>
<feature type="domain" description="Pirin C-terminal" evidence="5">
    <location>
        <begin position="171"/>
        <end position="268"/>
    </location>
</feature>
<comment type="caution">
    <text evidence="6">The sequence shown here is derived from an EMBL/GenBank/DDBJ whole genome shotgun (WGS) entry which is preliminary data.</text>
</comment>
<dbReference type="InterPro" id="IPR014710">
    <property type="entry name" value="RmlC-like_jellyroll"/>
</dbReference>
<keyword evidence="2" id="KW-0479">Metal-binding</keyword>
<dbReference type="PANTHER" id="PTHR13903">
    <property type="entry name" value="PIRIN-RELATED"/>
    <property type="match status" value="1"/>
</dbReference>
<dbReference type="EMBL" id="JAAYYV010000146">
    <property type="protein sequence ID" value="NLF53867.1"/>
    <property type="molecule type" value="Genomic_DNA"/>
</dbReference>
<evidence type="ECO:0000256" key="1">
    <source>
        <dbReference type="ARBA" id="ARBA00008416"/>
    </source>
</evidence>
<dbReference type="PANTHER" id="PTHR13903:SF8">
    <property type="entry name" value="PIRIN"/>
    <property type="match status" value="1"/>
</dbReference>
<dbReference type="CDD" id="cd02909">
    <property type="entry name" value="cupin_pirin_N"/>
    <property type="match status" value="1"/>
</dbReference>
<dbReference type="InterPro" id="IPR011051">
    <property type="entry name" value="RmlC_Cupin_sf"/>
</dbReference>
<sequence length="294" mass="32256">MNPIVRIPPRNADLGDGLLVRRTLPNREQRTIGAWCFLDHAGPVQFEPGKGLHVGAHPHIGLQTFTWLIEGEVLHRDSLGNEQLIRPGQVNLMTAGHGIAHTEDSLRDGERLHAAQLWIALPPEDQDCDPAFAHYPDLPQWREGGAELTLLAGRYRQRSAPARIHSPLVGIDIACDTTSALTLELDPGFEYGLMPLVGDATIDGDTIRTDELAYLGRGRRDLNLALPAGARALLLGGEPFEQPVLVWWNFVGFDKADIAQAQAAWEERDARFGTVGDGRARRLVAPPIPWQNGG</sequence>
<dbReference type="CDD" id="cd02247">
    <property type="entry name" value="cupin_pirin_C"/>
    <property type="match status" value="1"/>
</dbReference>
<dbReference type="RefSeq" id="WP_068806009.1">
    <property type="nucleotide sequence ID" value="NZ_MBFM01000002.1"/>
</dbReference>
<proteinExistence type="inferred from homology"/>
<dbReference type="SUPFAM" id="SSF51182">
    <property type="entry name" value="RmlC-like cupins"/>
    <property type="match status" value="1"/>
</dbReference>
<dbReference type="InterPro" id="IPR003829">
    <property type="entry name" value="Pirin_N_dom"/>
</dbReference>
<feature type="binding site" evidence="2">
    <location>
        <position position="101"/>
    </location>
    <ligand>
        <name>Fe cation</name>
        <dbReference type="ChEBI" id="CHEBI:24875"/>
    </ligand>
</feature>